<feature type="region of interest" description="Disordered" evidence="1">
    <location>
        <begin position="14"/>
        <end position="33"/>
    </location>
</feature>
<feature type="region of interest" description="Disordered" evidence="1">
    <location>
        <begin position="90"/>
        <end position="201"/>
    </location>
</feature>
<dbReference type="Proteomes" id="UP000244336">
    <property type="component" value="Chromosome 9"/>
</dbReference>
<feature type="compositionally biased region" description="Polar residues" evidence="1">
    <location>
        <begin position="181"/>
        <end position="193"/>
    </location>
</feature>
<organism evidence="2 3">
    <name type="scientific">Panicum hallii var. hallii</name>
    <dbReference type="NCBI Taxonomy" id="1504633"/>
    <lineage>
        <taxon>Eukaryota</taxon>
        <taxon>Viridiplantae</taxon>
        <taxon>Streptophyta</taxon>
        <taxon>Embryophyta</taxon>
        <taxon>Tracheophyta</taxon>
        <taxon>Spermatophyta</taxon>
        <taxon>Magnoliopsida</taxon>
        <taxon>Liliopsida</taxon>
        <taxon>Poales</taxon>
        <taxon>Poaceae</taxon>
        <taxon>PACMAD clade</taxon>
        <taxon>Panicoideae</taxon>
        <taxon>Panicodae</taxon>
        <taxon>Paniceae</taxon>
        <taxon>Panicinae</taxon>
        <taxon>Panicum</taxon>
        <taxon>Panicum sect. Panicum</taxon>
    </lineage>
</organism>
<name>A0A2T7C8N0_9POAL</name>
<accession>A0A2T7C8N0</accession>
<dbReference type="OrthoDB" id="10617898at2759"/>
<feature type="compositionally biased region" description="Basic residues" evidence="1">
    <location>
        <begin position="153"/>
        <end position="164"/>
    </location>
</feature>
<dbReference type="AlphaFoldDB" id="A0A2T7C8N0"/>
<proteinExistence type="predicted"/>
<evidence type="ECO:0000256" key="1">
    <source>
        <dbReference type="SAM" id="MobiDB-lite"/>
    </source>
</evidence>
<feature type="compositionally biased region" description="Polar residues" evidence="1">
    <location>
        <begin position="137"/>
        <end position="152"/>
    </location>
</feature>
<gene>
    <name evidence="2" type="ORF">GQ55_9G356000</name>
</gene>
<protein>
    <submittedName>
        <fullName evidence="2">Uncharacterized protein</fullName>
    </submittedName>
</protein>
<keyword evidence="3" id="KW-1185">Reference proteome</keyword>
<dbReference type="EMBL" id="CM009757">
    <property type="protein sequence ID" value="PUZ39700.1"/>
    <property type="molecule type" value="Genomic_DNA"/>
</dbReference>
<feature type="compositionally biased region" description="Low complexity" evidence="1">
    <location>
        <begin position="108"/>
        <end position="120"/>
    </location>
</feature>
<evidence type="ECO:0000313" key="3">
    <source>
        <dbReference type="Proteomes" id="UP000244336"/>
    </source>
</evidence>
<evidence type="ECO:0000313" key="2">
    <source>
        <dbReference type="EMBL" id="PUZ39700.1"/>
    </source>
</evidence>
<sequence>MYLPILKAVTGRRKKERFKGAAESSGSTTRKKGQHRCDFCQGFGHHWNTCKNGDPADIAAMLAERGPPKKKKKQSTKHVQESIESSIIVAGSTSSGPTPMCFPPSQASSKLSSGRSVRSGCDSSQPEPLSIEYPLPCQTTTDTSKQDNQNAQRKGKATKTKAKKQQNLVPPHSPAMCTRSKAPNSPASPAMSTRSKRKILD</sequence>
<reference evidence="2 3" key="1">
    <citation type="submission" date="2018-04" db="EMBL/GenBank/DDBJ databases">
        <title>WGS assembly of Panicum hallii var. hallii HAL2.</title>
        <authorList>
            <person name="Lovell J."/>
            <person name="Jenkins J."/>
            <person name="Lowry D."/>
            <person name="Mamidi S."/>
            <person name="Sreedasyam A."/>
            <person name="Weng X."/>
            <person name="Barry K."/>
            <person name="Bonette J."/>
            <person name="Campitelli B."/>
            <person name="Daum C."/>
            <person name="Gordon S."/>
            <person name="Gould B."/>
            <person name="Lipzen A."/>
            <person name="MacQueen A."/>
            <person name="Palacio-Mejia J."/>
            <person name="Plott C."/>
            <person name="Shakirov E."/>
            <person name="Shu S."/>
            <person name="Yoshinaga Y."/>
            <person name="Zane M."/>
            <person name="Rokhsar D."/>
            <person name="Grimwood J."/>
            <person name="Schmutz J."/>
            <person name="Juenger T."/>
        </authorList>
    </citation>
    <scope>NUCLEOTIDE SEQUENCE [LARGE SCALE GENOMIC DNA]</scope>
    <source>
        <strain evidence="3">cv. HAL2</strain>
    </source>
</reference>
<dbReference type="Gramene" id="PUZ39700">
    <property type="protein sequence ID" value="PUZ39700"/>
    <property type="gene ID" value="GQ55_9G356000"/>
</dbReference>